<dbReference type="InterPro" id="IPR046341">
    <property type="entry name" value="SET_dom_sf"/>
</dbReference>
<keyword evidence="4" id="KW-1185">Reference proteome</keyword>
<dbReference type="AlphaFoldDB" id="A0A6G1GYB1"/>
<dbReference type="Gene3D" id="2.170.270.10">
    <property type="entry name" value="SET domain"/>
    <property type="match status" value="1"/>
</dbReference>
<evidence type="ECO:0000256" key="1">
    <source>
        <dbReference type="SAM" id="MobiDB-lite"/>
    </source>
</evidence>
<protein>
    <recommendedName>
        <fullName evidence="2">SET domain-containing protein</fullName>
    </recommendedName>
</protein>
<name>A0A6G1GYB1_9PEZI</name>
<feature type="region of interest" description="Disordered" evidence="1">
    <location>
        <begin position="1"/>
        <end position="20"/>
    </location>
</feature>
<organism evidence="3 4">
    <name type="scientific">Aulographum hederae CBS 113979</name>
    <dbReference type="NCBI Taxonomy" id="1176131"/>
    <lineage>
        <taxon>Eukaryota</taxon>
        <taxon>Fungi</taxon>
        <taxon>Dikarya</taxon>
        <taxon>Ascomycota</taxon>
        <taxon>Pezizomycotina</taxon>
        <taxon>Dothideomycetes</taxon>
        <taxon>Pleosporomycetidae</taxon>
        <taxon>Aulographales</taxon>
        <taxon>Aulographaceae</taxon>
    </lineage>
</organism>
<dbReference type="Pfam" id="PF00856">
    <property type="entry name" value="SET"/>
    <property type="match status" value="1"/>
</dbReference>
<dbReference type="PROSITE" id="PS50280">
    <property type="entry name" value="SET"/>
    <property type="match status" value="1"/>
</dbReference>
<feature type="region of interest" description="Disordered" evidence="1">
    <location>
        <begin position="205"/>
        <end position="224"/>
    </location>
</feature>
<dbReference type="OrthoDB" id="5792673at2759"/>
<dbReference type="EMBL" id="ML977160">
    <property type="protein sequence ID" value="KAF1985804.1"/>
    <property type="molecule type" value="Genomic_DNA"/>
</dbReference>
<dbReference type="Proteomes" id="UP000800041">
    <property type="component" value="Unassembled WGS sequence"/>
</dbReference>
<proteinExistence type="predicted"/>
<feature type="compositionally biased region" description="Basic and acidic residues" evidence="1">
    <location>
        <begin position="1"/>
        <end position="12"/>
    </location>
</feature>
<dbReference type="SUPFAM" id="SSF82199">
    <property type="entry name" value="SET domain"/>
    <property type="match status" value="1"/>
</dbReference>
<evidence type="ECO:0000259" key="2">
    <source>
        <dbReference type="PROSITE" id="PS50280"/>
    </source>
</evidence>
<gene>
    <name evidence="3" type="ORF">K402DRAFT_413086</name>
</gene>
<reference evidence="3" key="1">
    <citation type="journal article" date="2020" name="Stud. Mycol.">
        <title>101 Dothideomycetes genomes: a test case for predicting lifestyles and emergence of pathogens.</title>
        <authorList>
            <person name="Haridas S."/>
            <person name="Albert R."/>
            <person name="Binder M."/>
            <person name="Bloem J."/>
            <person name="Labutti K."/>
            <person name="Salamov A."/>
            <person name="Andreopoulos B."/>
            <person name="Baker S."/>
            <person name="Barry K."/>
            <person name="Bills G."/>
            <person name="Bluhm B."/>
            <person name="Cannon C."/>
            <person name="Castanera R."/>
            <person name="Culley D."/>
            <person name="Daum C."/>
            <person name="Ezra D."/>
            <person name="Gonzalez J."/>
            <person name="Henrissat B."/>
            <person name="Kuo A."/>
            <person name="Liang C."/>
            <person name="Lipzen A."/>
            <person name="Lutzoni F."/>
            <person name="Magnuson J."/>
            <person name="Mondo S."/>
            <person name="Nolan M."/>
            <person name="Ohm R."/>
            <person name="Pangilinan J."/>
            <person name="Park H.-J."/>
            <person name="Ramirez L."/>
            <person name="Alfaro M."/>
            <person name="Sun H."/>
            <person name="Tritt A."/>
            <person name="Yoshinaga Y."/>
            <person name="Zwiers L.-H."/>
            <person name="Turgeon B."/>
            <person name="Goodwin S."/>
            <person name="Spatafora J."/>
            <person name="Crous P."/>
            <person name="Grigoriev I."/>
        </authorList>
    </citation>
    <scope>NUCLEOTIDE SEQUENCE</scope>
    <source>
        <strain evidence="3">CBS 113979</strain>
    </source>
</reference>
<accession>A0A6G1GYB1</accession>
<feature type="domain" description="SET" evidence="2">
    <location>
        <begin position="63"/>
        <end position="195"/>
    </location>
</feature>
<evidence type="ECO:0000313" key="3">
    <source>
        <dbReference type="EMBL" id="KAF1985804.1"/>
    </source>
</evidence>
<evidence type="ECO:0000313" key="4">
    <source>
        <dbReference type="Proteomes" id="UP000800041"/>
    </source>
</evidence>
<dbReference type="InterPro" id="IPR001214">
    <property type="entry name" value="SET_dom"/>
</dbReference>
<sequence>MPPARPTKEATSKKTPKGWPASLTYLEKPVYSKFVTPDMRKELQNPSSPDPVIIKQTKAGPTALVQISPISDPAHPAKGQHGLLAAQHLPPDSFILFYLGHVHAKEDADSESDYDLSLDRELGIGVDATMMGNEARFINDYRGIASRPNAEFRNVWADSGGMLEKRMAVFVFSAGKSGKRSKGVAKGEEILVSYGKGFWTERQKEGEQSTTIAAAPGPSNIGVT</sequence>